<dbReference type="Proteomes" id="UP000183050">
    <property type="component" value="Plasmid unnamed1"/>
</dbReference>
<dbReference type="AlphaFoldDB" id="A0A179C052"/>
<geneLocation type="plasmid" evidence="3 6">
    <name>unnamed3</name>
</geneLocation>
<dbReference type="RefSeq" id="WP_064245492.1">
    <property type="nucleotide sequence ID" value="NZ_CP016290.1"/>
</dbReference>
<evidence type="ECO:0000313" key="5">
    <source>
        <dbReference type="EMBL" id="OAP96811.1"/>
    </source>
</evidence>
<evidence type="ECO:0000259" key="2">
    <source>
        <dbReference type="Pfam" id="PF01266"/>
    </source>
</evidence>
<name>A0A179C052_RHILE</name>
<dbReference type="Gene3D" id="3.50.50.60">
    <property type="entry name" value="FAD/NAD(P)-binding domain"/>
    <property type="match status" value="1"/>
</dbReference>
<dbReference type="Pfam" id="PF01266">
    <property type="entry name" value="DAO"/>
    <property type="match status" value="1"/>
</dbReference>
<organism evidence="5">
    <name type="scientific">Rhizobium leguminosarum</name>
    <dbReference type="NCBI Taxonomy" id="384"/>
    <lineage>
        <taxon>Bacteria</taxon>
        <taxon>Pseudomonadati</taxon>
        <taxon>Pseudomonadota</taxon>
        <taxon>Alphaproteobacteria</taxon>
        <taxon>Hyphomicrobiales</taxon>
        <taxon>Rhizobiaceae</taxon>
        <taxon>Rhizobium/Agrobacterium group</taxon>
        <taxon>Rhizobium</taxon>
    </lineage>
</organism>
<protein>
    <recommendedName>
        <fullName evidence="2">FAD dependent oxidoreductase domain-containing protein</fullName>
    </recommendedName>
</protein>
<proteinExistence type="predicted"/>
<dbReference type="Proteomes" id="UP000092691">
    <property type="component" value="Plasmid unnamed3"/>
</dbReference>
<dbReference type="GO" id="GO:0016491">
    <property type="term" value="F:oxidoreductase activity"/>
    <property type="evidence" value="ECO:0007669"/>
    <property type="project" value="UniProtKB-KW"/>
</dbReference>
<evidence type="ECO:0000313" key="7">
    <source>
        <dbReference type="Proteomes" id="UP000183050"/>
    </source>
</evidence>
<keyword evidence="3" id="KW-0614">Plasmid</keyword>
<dbReference type="SUPFAM" id="SSF51905">
    <property type="entry name" value="FAD/NAD(P)-binding domain"/>
    <property type="match status" value="1"/>
</dbReference>
<dbReference type="EMBL" id="CP016290">
    <property type="protein sequence ID" value="ANP90925.1"/>
    <property type="molecule type" value="Genomic_DNA"/>
</dbReference>
<dbReference type="EMBL" id="CP018229">
    <property type="protein sequence ID" value="API55236.1"/>
    <property type="molecule type" value="Genomic_DNA"/>
</dbReference>
<feature type="domain" description="FAD dependent oxidoreductase" evidence="2">
    <location>
        <begin position="23"/>
        <end position="58"/>
    </location>
</feature>
<reference evidence="3 6" key="2">
    <citation type="submission" date="2016-06" db="EMBL/GenBank/DDBJ databases">
        <title>Microsymbionts genomes from the relict species Vavilovia formosa.</title>
        <authorList>
            <person name="Chirak E."/>
            <person name="Kimeklis A."/>
            <person name="Andronov E."/>
        </authorList>
    </citation>
    <scope>NUCLEOTIDE SEQUENCE [LARGE SCALE GENOMIC DNA]</scope>
    <source>
        <strain evidence="3 6">Vaf10</strain>
        <plasmid evidence="6">Plasmid unnamed3</plasmid>
        <plasmid evidence="3">unnamed3</plasmid>
    </source>
</reference>
<sequence length="132" mass="13618">MLFPLESALKADSKSVAASGDYDIVVVGSGISGAIIAKQAAGAGKRVLVLEAGTGANSSLAGYNDLLTTFYSAATKDNQSPFPLNANAAMPRSTQLRKLQAGETDSSTYIVQSGPYAAICGPSCRSRFRNIP</sequence>
<gene>
    <name evidence="5" type="ORF">A4U53_37635</name>
    <name evidence="3" type="ORF">BA011_34005</name>
    <name evidence="4" type="ORF">BMW22_27085</name>
</gene>
<dbReference type="InterPro" id="IPR006076">
    <property type="entry name" value="FAD-dep_OxRdtase"/>
</dbReference>
<geneLocation type="plasmid" evidence="4">
    <name>unnamed1</name>
</geneLocation>
<accession>A0A179C052</accession>
<reference evidence="4 7" key="3">
    <citation type="submission" date="2016-11" db="EMBL/GenBank/DDBJ databases">
        <title>Rhizobium leguminosarum bv. viciae strain Vaf12 isolated from Vavilovia formosa root nodules from Russia, Dagestan.</title>
        <authorList>
            <person name="Kimeklis A."/>
        </authorList>
    </citation>
    <scope>NUCLEOTIDE SEQUENCE [LARGE SCALE GENOMIC DNA]</scope>
    <source>
        <strain evidence="4 7">Vaf-108</strain>
        <plasmid evidence="7">Plasmid unnamed1</plasmid>
        <plasmid evidence="4">unnamed1</plasmid>
    </source>
</reference>
<keyword evidence="1" id="KW-0560">Oxidoreductase</keyword>
<dbReference type="eggNOG" id="COG2303">
    <property type="taxonomic scope" value="Bacteria"/>
</dbReference>
<dbReference type="InterPro" id="IPR036188">
    <property type="entry name" value="FAD/NAD-bd_sf"/>
</dbReference>
<dbReference type="EMBL" id="LWBS01000028">
    <property type="protein sequence ID" value="OAP96811.1"/>
    <property type="molecule type" value="Genomic_DNA"/>
</dbReference>
<reference evidence="5" key="1">
    <citation type="submission" date="2016-04" db="EMBL/GenBank/DDBJ databases">
        <title>Fast-growing isolate from the root nodules of Vavilovia formosa.</title>
        <authorList>
            <person name="Kimeklis A."/>
            <person name="Safronova V."/>
            <person name="Belimov A."/>
            <person name="Andronov E."/>
        </authorList>
    </citation>
    <scope>NUCLEOTIDE SEQUENCE [LARGE SCALE GENOMIC DNA]</scope>
    <source>
        <strain evidence="5">Vaf-46</strain>
    </source>
</reference>
<evidence type="ECO:0000313" key="6">
    <source>
        <dbReference type="Proteomes" id="UP000092691"/>
    </source>
</evidence>
<evidence type="ECO:0000313" key="3">
    <source>
        <dbReference type="EMBL" id="ANP90925.1"/>
    </source>
</evidence>
<evidence type="ECO:0000256" key="1">
    <source>
        <dbReference type="ARBA" id="ARBA00023002"/>
    </source>
</evidence>
<evidence type="ECO:0000313" key="4">
    <source>
        <dbReference type="EMBL" id="API55236.1"/>
    </source>
</evidence>